<evidence type="ECO:0000256" key="1">
    <source>
        <dbReference type="SAM" id="MobiDB-lite"/>
    </source>
</evidence>
<evidence type="ECO:0000313" key="2">
    <source>
        <dbReference type="EMBL" id="CBZ53327.1"/>
    </source>
</evidence>
<dbReference type="OrthoDB" id="332040at2759"/>
<organism evidence="2 3">
    <name type="scientific">Neospora caninum (strain Liverpool)</name>
    <dbReference type="NCBI Taxonomy" id="572307"/>
    <lineage>
        <taxon>Eukaryota</taxon>
        <taxon>Sar</taxon>
        <taxon>Alveolata</taxon>
        <taxon>Apicomplexa</taxon>
        <taxon>Conoidasida</taxon>
        <taxon>Coccidia</taxon>
        <taxon>Eucoccidiorida</taxon>
        <taxon>Eimeriorina</taxon>
        <taxon>Sarcocystidae</taxon>
        <taxon>Neospora</taxon>
    </lineage>
</organism>
<proteinExistence type="predicted"/>
<evidence type="ECO:0000313" key="3">
    <source>
        <dbReference type="Proteomes" id="UP000007494"/>
    </source>
</evidence>
<sequence length="170" mass="18559">MYLSPAKPNLVLCLGAFCRNVSLALISGLRPRTGGAMERTTEKAPTVDVPGQASCMSSSSSLPSHTAHPSVTHGEESATRARPTEKNETSESASASPMNRQPGSDPLLEKPVPPWKPEPEDCLLFVWSARVCSASDVYYEQLEKYEEALSRWELRQRELGQTGDGKTPQK</sequence>
<dbReference type="GeneID" id="13443766"/>
<feature type="compositionally biased region" description="Basic and acidic residues" evidence="1">
    <location>
        <begin position="73"/>
        <end position="89"/>
    </location>
</feature>
<accession>F0VHW6</accession>
<protein>
    <submittedName>
        <fullName evidence="2">Uncharacterized protein</fullName>
    </submittedName>
</protein>
<feature type="region of interest" description="Disordered" evidence="1">
    <location>
        <begin position="32"/>
        <end position="114"/>
    </location>
</feature>
<feature type="compositionally biased region" description="Low complexity" evidence="1">
    <location>
        <begin position="53"/>
        <end position="70"/>
    </location>
</feature>
<reference evidence="3" key="1">
    <citation type="journal article" date="2012" name="PLoS Pathog.">
        <title>Comparative genomics of the apicomplexan parasites Toxoplasma gondii and Neospora caninum: Coccidia differing in host range and transmission strategy.</title>
        <authorList>
            <person name="Reid A.J."/>
            <person name="Vermont S.J."/>
            <person name="Cotton J.A."/>
            <person name="Harris D."/>
            <person name="Hill-Cawthorne G.A."/>
            <person name="Konen-Waisman S."/>
            <person name="Latham S.M."/>
            <person name="Mourier T."/>
            <person name="Norton R."/>
            <person name="Quail M.A."/>
            <person name="Sanders M."/>
            <person name="Shanmugam D."/>
            <person name="Sohal A."/>
            <person name="Wasmuth J.D."/>
            <person name="Brunk B."/>
            <person name="Grigg M.E."/>
            <person name="Howard J.C."/>
            <person name="Parkinson J."/>
            <person name="Roos D.S."/>
            <person name="Trees A.J."/>
            <person name="Berriman M."/>
            <person name="Pain A."/>
            <person name="Wastling J.M."/>
        </authorList>
    </citation>
    <scope>NUCLEOTIDE SEQUENCE [LARGE SCALE GENOMIC DNA]</scope>
    <source>
        <strain evidence="3">Liverpool</strain>
    </source>
</reference>
<name>F0VHW6_NEOCL</name>
<dbReference type="EMBL" id="FR823390">
    <property type="protein sequence ID" value="CBZ53327.1"/>
    <property type="molecule type" value="Genomic_DNA"/>
</dbReference>
<dbReference type="RefSeq" id="XP_003883359.1">
    <property type="nucleotide sequence ID" value="XM_003883310.1"/>
</dbReference>
<keyword evidence="3" id="KW-1185">Reference proteome</keyword>
<dbReference type="VEuPathDB" id="ToxoDB:NCLIV_031140"/>
<dbReference type="eggNOG" id="ENOG502R0JV">
    <property type="taxonomic scope" value="Eukaryota"/>
</dbReference>
<feature type="compositionally biased region" description="Polar residues" evidence="1">
    <location>
        <begin position="90"/>
        <end position="102"/>
    </location>
</feature>
<dbReference type="InParanoid" id="F0VHW6"/>
<dbReference type="OMA" id="WKPEPED"/>
<dbReference type="Proteomes" id="UP000007494">
    <property type="component" value="Chromosome VIII"/>
</dbReference>
<gene>
    <name evidence="2" type="ORF">NCLIV_031140</name>
</gene>
<dbReference type="AlphaFoldDB" id="F0VHW6"/>